<proteinExistence type="predicted"/>
<gene>
    <name evidence="1" type="ORF">ALQ84_02675</name>
</gene>
<reference evidence="1 2" key="1">
    <citation type="submission" date="2018-08" db="EMBL/GenBank/DDBJ databases">
        <title>Recombination of ecologically and evolutionarily significant loci maintains genetic cohesion in the Pseudomonas syringae species complex.</title>
        <authorList>
            <person name="Dillon M."/>
            <person name="Thakur S."/>
            <person name="Almeida R.N.D."/>
            <person name="Weir B.S."/>
            <person name="Guttman D.S."/>
        </authorList>
    </citation>
    <scope>NUCLEOTIDE SEQUENCE [LARGE SCALE GENOMIC DNA]</scope>
    <source>
        <strain evidence="1 2">ICMP 4086</strain>
    </source>
</reference>
<dbReference type="EMBL" id="RBOC01000053">
    <property type="protein sequence ID" value="RMM12185.1"/>
    <property type="molecule type" value="Genomic_DNA"/>
</dbReference>
<dbReference type="Proteomes" id="UP000278587">
    <property type="component" value="Unassembled WGS sequence"/>
</dbReference>
<name>A0A0P9K2W1_9PSED</name>
<dbReference type="OrthoDB" id="9925252at2"/>
<comment type="caution">
    <text evidence="1">The sequence shown here is derived from an EMBL/GenBank/DDBJ whole genome shotgun (WGS) entry which is preliminary data.</text>
</comment>
<sequence length="119" mass="13388">MFWRKKKVPEVPEDQLFAQLITVAHASGDQRTELLYRTLLVALEAEKIRAAIRNIVDNYSDGLSDLTHDACHLLSAPLASELETLERLVIDNFESVEDLADRAQDVLIKLTPLHAAKKP</sequence>
<protein>
    <submittedName>
        <fullName evidence="1">Uncharacterized protein</fullName>
    </submittedName>
</protein>
<evidence type="ECO:0000313" key="2">
    <source>
        <dbReference type="Proteomes" id="UP000278587"/>
    </source>
</evidence>
<organism evidence="1 2">
    <name type="scientific">Pseudomonas caricapapayae</name>
    <dbReference type="NCBI Taxonomy" id="46678"/>
    <lineage>
        <taxon>Bacteria</taxon>
        <taxon>Pseudomonadati</taxon>
        <taxon>Pseudomonadota</taxon>
        <taxon>Gammaproteobacteria</taxon>
        <taxon>Pseudomonadales</taxon>
        <taxon>Pseudomonadaceae</taxon>
        <taxon>Pseudomonas</taxon>
    </lineage>
</organism>
<dbReference type="AlphaFoldDB" id="A0A0P9K2W1"/>
<dbReference type="RefSeq" id="WP_055010871.1">
    <property type="nucleotide sequence ID" value="NZ_LJPW01000159.1"/>
</dbReference>
<evidence type="ECO:0000313" key="1">
    <source>
        <dbReference type="EMBL" id="RMM12185.1"/>
    </source>
</evidence>
<accession>A0A0P9K2W1</accession>